<reference evidence="1" key="1">
    <citation type="submission" date="2023-05" db="EMBL/GenBank/DDBJ databases">
        <authorList>
            <person name="Zhang X."/>
        </authorList>
    </citation>
    <scope>NUCLEOTIDE SEQUENCE</scope>
    <source>
        <strain evidence="1">YF14B1</strain>
    </source>
</reference>
<accession>A0AAE3QUP8</accession>
<sequence length="199" mass="23788">MLTQEKKQKIQREEAYRDAYRDAYKNEIEKNKPKSKIDLVETIIKLLQGLSIIAGIWATFLVYQKQNEDRALRDKATLEQTAKEFRKVFYDKQFQLYFEACSVASILATEEISSSDYQNARKQFYRLYWGQLSFVEDKNVEKQMILFKYHLEKYEKESQEKEVVDKDSLKYASLNLAHAARNLTFTIWLDSTERENYNR</sequence>
<dbReference type="Proteomes" id="UP001241110">
    <property type="component" value="Unassembled WGS sequence"/>
</dbReference>
<evidence type="ECO:0000313" key="2">
    <source>
        <dbReference type="Proteomes" id="UP001241110"/>
    </source>
</evidence>
<proteinExistence type="predicted"/>
<organism evidence="1 2">
    <name type="scientific">Xanthocytophaga flava</name>
    <dbReference type="NCBI Taxonomy" id="3048013"/>
    <lineage>
        <taxon>Bacteria</taxon>
        <taxon>Pseudomonadati</taxon>
        <taxon>Bacteroidota</taxon>
        <taxon>Cytophagia</taxon>
        <taxon>Cytophagales</taxon>
        <taxon>Rhodocytophagaceae</taxon>
        <taxon>Xanthocytophaga</taxon>
    </lineage>
</organism>
<name>A0AAE3QUP8_9BACT</name>
<dbReference type="AlphaFoldDB" id="A0AAE3QUP8"/>
<gene>
    <name evidence="1" type="ORF">QNI16_21630</name>
</gene>
<dbReference type="RefSeq" id="WP_313982693.1">
    <property type="nucleotide sequence ID" value="NZ_JASJOS010000010.1"/>
</dbReference>
<protein>
    <submittedName>
        <fullName evidence="1">Uncharacterized protein</fullName>
    </submittedName>
</protein>
<evidence type="ECO:0000313" key="1">
    <source>
        <dbReference type="EMBL" id="MDJ1483114.1"/>
    </source>
</evidence>
<dbReference type="EMBL" id="JASJOS010000010">
    <property type="protein sequence ID" value="MDJ1483114.1"/>
    <property type="molecule type" value="Genomic_DNA"/>
</dbReference>
<comment type="caution">
    <text evidence="1">The sequence shown here is derived from an EMBL/GenBank/DDBJ whole genome shotgun (WGS) entry which is preliminary data.</text>
</comment>